<evidence type="ECO:0000256" key="1">
    <source>
        <dbReference type="SAM" id="Phobius"/>
    </source>
</evidence>
<keyword evidence="1" id="KW-1133">Transmembrane helix</keyword>
<dbReference type="Gene3D" id="3.40.50.1110">
    <property type="entry name" value="SGNH hydrolase"/>
    <property type="match status" value="1"/>
</dbReference>
<dbReference type="EMBL" id="LZZM01000148">
    <property type="protein sequence ID" value="OOM77541.1"/>
    <property type="molecule type" value="Genomic_DNA"/>
</dbReference>
<dbReference type="PANTHER" id="PTHR37834:SF2">
    <property type="entry name" value="ESTERASE, SGNH HYDROLASE-TYPE"/>
    <property type="match status" value="1"/>
</dbReference>
<reference evidence="2 3" key="1">
    <citation type="submission" date="2016-05" db="EMBL/GenBank/DDBJ databases">
        <title>Microbial solvent formation.</title>
        <authorList>
            <person name="Poehlein A."/>
            <person name="Montoya Solano J.D."/>
            <person name="Flitsch S."/>
            <person name="Krabben P."/>
            <person name="Duerre P."/>
            <person name="Daniel R."/>
        </authorList>
    </citation>
    <scope>NUCLEOTIDE SEQUENCE [LARGE SCALE GENOMIC DNA]</scope>
    <source>
        <strain evidence="2 3">DSM 2619</strain>
    </source>
</reference>
<evidence type="ECO:0000313" key="3">
    <source>
        <dbReference type="Proteomes" id="UP000190890"/>
    </source>
</evidence>
<feature type="transmembrane region" description="Helical" evidence="1">
    <location>
        <begin position="303"/>
        <end position="322"/>
    </location>
</feature>
<dbReference type="InterPro" id="IPR037461">
    <property type="entry name" value="CtCE2-like_dom"/>
</dbReference>
<evidence type="ECO:0000313" key="2">
    <source>
        <dbReference type="EMBL" id="OOM77541.1"/>
    </source>
</evidence>
<dbReference type="Gene3D" id="2.60.120.260">
    <property type="entry name" value="Galactose-binding domain-like"/>
    <property type="match status" value="1"/>
</dbReference>
<keyword evidence="1" id="KW-0812">Transmembrane</keyword>
<dbReference type="InterPro" id="IPR052762">
    <property type="entry name" value="PCW_deacetylase/CE"/>
</dbReference>
<proteinExistence type="predicted"/>
<dbReference type="CDD" id="cd01831">
    <property type="entry name" value="Endoglucanase_E_like"/>
    <property type="match status" value="1"/>
</dbReference>
<dbReference type="AlphaFoldDB" id="A0A1S8TIK6"/>
<name>A0A1S8TIK6_9CLOT</name>
<dbReference type="InterPro" id="IPR036514">
    <property type="entry name" value="SGNH_hydro_sf"/>
</dbReference>
<dbReference type="STRING" id="29367.CLPUN_22150"/>
<dbReference type="GO" id="GO:0052689">
    <property type="term" value="F:carboxylic ester hydrolase activity"/>
    <property type="evidence" value="ECO:0007669"/>
    <property type="project" value="InterPro"/>
</dbReference>
<organism evidence="2 3">
    <name type="scientific">Clostridium puniceum</name>
    <dbReference type="NCBI Taxonomy" id="29367"/>
    <lineage>
        <taxon>Bacteria</taxon>
        <taxon>Bacillati</taxon>
        <taxon>Bacillota</taxon>
        <taxon>Clostridia</taxon>
        <taxon>Eubacteriales</taxon>
        <taxon>Clostridiaceae</taxon>
        <taxon>Clostridium</taxon>
    </lineage>
</organism>
<dbReference type="InterPro" id="IPR001087">
    <property type="entry name" value="GDSL"/>
</dbReference>
<comment type="caution">
    <text evidence="2">The sequence shown here is derived from an EMBL/GenBank/DDBJ whole genome shotgun (WGS) entry which is preliminary data.</text>
</comment>
<dbReference type="RefSeq" id="WP_077847356.1">
    <property type="nucleotide sequence ID" value="NZ_LZZM01000148.1"/>
</dbReference>
<dbReference type="SUPFAM" id="SSF52266">
    <property type="entry name" value="SGNH hydrolase"/>
    <property type="match status" value="1"/>
</dbReference>
<dbReference type="OrthoDB" id="9801375at2"/>
<sequence>MKENEKLKVYKLSDMENLKVHGRTTECLSPLTLFWTGSGIELNAKGSELWIEVESDYDIYEPWISIVINSVPVSRQMLTGGKQWLCVFRGMNESVVKNIRVVRDVQAMSEDPSTLMQIHAVKFDGQFLPIEEKPYKIEFIGDSITSGEGAIGAKQEEDWISMWFSGVNNYTAMTSEAMNAEHRIISQSGWGVLTSWDNNPNSNIPEYYEKICGLLTGKKNKALGAFKENNFESWQPDIVVVNLGTNDAGAFYSPEWKDEKNGKIYKQRLNEDGTFNEEDLNSFEESVLNFLVKIRRYNKKAHIVWIYGMLGIPMMPAIYRAVDKYIKKTGDIKTSVFQLPNTTEETVGARSHPGILSHERAAKSLTEYLKEILGNK</sequence>
<gene>
    <name evidence="2" type="primary">celE_2</name>
    <name evidence="2" type="ORF">CLPUN_22150</name>
</gene>
<dbReference type="Proteomes" id="UP000190890">
    <property type="component" value="Unassembled WGS sequence"/>
</dbReference>
<keyword evidence="1" id="KW-0472">Membrane</keyword>
<dbReference type="PANTHER" id="PTHR37834">
    <property type="entry name" value="GDSL-LIKE LIPASE/ACYLHYDROLASE DOMAIN PROTEIN (AFU_ORTHOLOGUE AFUA_2G00620)"/>
    <property type="match status" value="1"/>
</dbReference>
<keyword evidence="3" id="KW-1185">Reference proteome</keyword>
<dbReference type="GO" id="GO:0008810">
    <property type="term" value="F:cellulase activity"/>
    <property type="evidence" value="ECO:0007669"/>
    <property type="project" value="UniProtKB-EC"/>
</dbReference>
<protein>
    <submittedName>
        <fullName evidence="2">Endoglucanase E</fullName>
        <ecNumber evidence="2">3.2.1.4</ecNumber>
    </submittedName>
</protein>
<dbReference type="Pfam" id="PF00657">
    <property type="entry name" value="Lipase_GDSL"/>
    <property type="match status" value="1"/>
</dbReference>
<keyword evidence="2" id="KW-0378">Hydrolase</keyword>
<dbReference type="EC" id="3.2.1.4" evidence="2"/>
<keyword evidence="2" id="KW-0326">Glycosidase</keyword>
<accession>A0A1S8TIK6</accession>